<accession>A0A670IMX6</accession>
<reference evidence="2 3" key="1">
    <citation type="journal article" date="2019" name="Proc. Natl. Acad. Sci. U.S.A.">
        <title>Regulatory changes in pterin and carotenoid genes underlie balanced color polymorphisms in the wall lizard.</title>
        <authorList>
            <person name="Andrade P."/>
            <person name="Pinho C."/>
            <person name="Perez I de Lanuza G."/>
            <person name="Afonso S."/>
            <person name="Brejcha J."/>
            <person name="Rubin C.J."/>
            <person name="Wallerman O."/>
            <person name="Pereira P."/>
            <person name="Sabatino S.J."/>
            <person name="Bellati A."/>
            <person name="Pellitteri-Rosa D."/>
            <person name="Bosakova Z."/>
            <person name="Bunikis I."/>
            <person name="Carretero M.A."/>
            <person name="Feiner N."/>
            <person name="Marsik P."/>
            <person name="Pauperio F."/>
            <person name="Salvi D."/>
            <person name="Soler L."/>
            <person name="While G.M."/>
            <person name="Uller T."/>
            <person name="Font E."/>
            <person name="Andersson L."/>
            <person name="Carneiro M."/>
        </authorList>
    </citation>
    <scope>NUCLEOTIDE SEQUENCE</scope>
</reference>
<keyword evidence="3" id="KW-1185">Reference proteome</keyword>
<evidence type="ECO:0000313" key="2">
    <source>
        <dbReference type="Ensembl" id="ENSPMRP00000012904.1"/>
    </source>
</evidence>
<dbReference type="Pfam" id="PF00078">
    <property type="entry name" value="RVT_1"/>
    <property type="match status" value="1"/>
</dbReference>
<dbReference type="GeneTree" id="ENSGT01060000248530"/>
<dbReference type="InterPro" id="IPR000477">
    <property type="entry name" value="RT_dom"/>
</dbReference>
<dbReference type="AlphaFoldDB" id="A0A670IMX6"/>
<dbReference type="Pfam" id="PF14529">
    <property type="entry name" value="Exo_endo_phos_2"/>
    <property type="match status" value="1"/>
</dbReference>
<dbReference type="InterPro" id="IPR005135">
    <property type="entry name" value="Endo/exonuclease/phosphatase"/>
</dbReference>
<protein>
    <recommendedName>
        <fullName evidence="1">Reverse transcriptase domain-containing protein</fullName>
    </recommendedName>
</protein>
<dbReference type="OMA" id="TINHEMW"/>
<evidence type="ECO:0000259" key="1">
    <source>
        <dbReference type="PROSITE" id="PS50878"/>
    </source>
</evidence>
<dbReference type="SUPFAM" id="SSF56672">
    <property type="entry name" value="DNA/RNA polymerases"/>
    <property type="match status" value="1"/>
</dbReference>
<sequence length="1081" mass="124757">MNFFKDFELILLQETWSTRDIKINGFTSYTKPALKTNTKGRPKAGLCCMIKDNLGFEIKQLEKCLPLAQALLLTQKDDTLLLVNVYIPPTKNNSSSENWSQLTFYIENLTDKYPNASLIIAGDFNARVGTNNEQLCSKLNWNTDNDIAHALKIGRFSRDRVVNNEGLRLLELCNNFNLQIVNGSTKGDRSGEFTYFSPRGCSVIDYILVPYNIINSIMDLKIGTRTESDHQPLSLSINLKDETKITKYNIIEPSQYKQMTQLKWSQEMSAAVGQKLTANLRKQVLSNLKTTNSYSDIPKIYNEIFQMFVELSTPLKVWVLKHSASPWFDDECFQLKRKLRQTFKNNRTKLEPSYLDEKRKYHYILAEKKQKYATQKWLQLFDSIQSKNNKAFWNLVYGGLKAENQLTQPPIAESKWSQYFTSVFNNLHSELKGNETTKNKINKLQEWPRVEEVEIREIVKNFKSGKSPGPDGLPIELFKTYIDWWAEPLAQLFTLIDKDGIIPEIWLRSIIIPIFKNGDPKEPRNYRPISLLSVIGKIYAKHLLSKLLTWMKNLNLPGKEQIGFSKGCSTLDHCLILMHLVEKYRSQRQSKIYAAFVDFRGAFDSIDRPKLWRKLAELKIDQRLLILIQNLYSSNVCQVKLNTKGHLSSDIPNSKGVKQGCILAPFLFNLFLSDLPDHLQKIESHAPKLNQKPVPLLLYADDAVLLSLTSLGLKRLISSLILYCECNKLSINYEKTKILVFSNGWKLEKWKIRGQEIQQVKIYRYLGILFQSNLGWANHRTNAIKQAKCTSSAVARFYYQKGNQFIPAANQIFQTKVQAQILYGIPLWVQAYNSDLKKIHSSFLRRILGLPAVIKYETMCAEIGIHTMEYWAWSNSIKYWLRCHFRCPPSSLLADLLKDSYKSRWYQYLEKKIESLGIELEPLYNSNEQYIFHNILTRLKDVERQNTMAAVNKICSPIFYDLNILDSRANYVTKLIIPAQRRAFMLARLNVFPSAFVWGRYQNIPRNKRFCRCSMNVPDTVEHILFHCPLYSTLRQRVLSPLLGGLEPQQGECVGFCLSDVDQRVTAGVAEFLVAVLQGAG</sequence>
<dbReference type="Gene3D" id="3.60.10.10">
    <property type="entry name" value="Endonuclease/exonuclease/phosphatase"/>
    <property type="match status" value="1"/>
</dbReference>
<evidence type="ECO:0000313" key="3">
    <source>
        <dbReference type="Proteomes" id="UP000472272"/>
    </source>
</evidence>
<dbReference type="InterPro" id="IPR043502">
    <property type="entry name" value="DNA/RNA_pol_sf"/>
</dbReference>
<dbReference type="Proteomes" id="UP000472272">
    <property type="component" value="Chromosome 4"/>
</dbReference>
<dbReference type="GO" id="GO:0003824">
    <property type="term" value="F:catalytic activity"/>
    <property type="evidence" value="ECO:0007669"/>
    <property type="project" value="InterPro"/>
</dbReference>
<reference evidence="2" key="2">
    <citation type="submission" date="2025-08" db="UniProtKB">
        <authorList>
            <consortium name="Ensembl"/>
        </authorList>
    </citation>
    <scope>IDENTIFICATION</scope>
</reference>
<organism evidence="2 3">
    <name type="scientific">Podarcis muralis</name>
    <name type="common">Wall lizard</name>
    <name type="synonym">Lacerta muralis</name>
    <dbReference type="NCBI Taxonomy" id="64176"/>
    <lineage>
        <taxon>Eukaryota</taxon>
        <taxon>Metazoa</taxon>
        <taxon>Chordata</taxon>
        <taxon>Craniata</taxon>
        <taxon>Vertebrata</taxon>
        <taxon>Euteleostomi</taxon>
        <taxon>Lepidosauria</taxon>
        <taxon>Squamata</taxon>
        <taxon>Bifurcata</taxon>
        <taxon>Unidentata</taxon>
        <taxon>Episquamata</taxon>
        <taxon>Laterata</taxon>
        <taxon>Lacertibaenia</taxon>
        <taxon>Lacertidae</taxon>
        <taxon>Podarcis</taxon>
    </lineage>
</organism>
<dbReference type="Ensembl" id="ENSPMRT00000013777.1">
    <property type="protein sequence ID" value="ENSPMRP00000012904.1"/>
    <property type="gene ID" value="ENSPMRG00000008638.1"/>
</dbReference>
<name>A0A670IMX6_PODMU</name>
<dbReference type="PROSITE" id="PS50878">
    <property type="entry name" value="RT_POL"/>
    <property type="match status" value="1"/>
</dbReference>
<dbReference type="InterPro" id="IPR036691">
    <property type="entry name" value="Endo/exonu/phosph_ase_sf"/>
</dbReference>
<dbReference type="SUPFAM" id="SSF56219">
    <property type="entry name" value="DNase I-like"/>
    <property type="match status" value="1"/>
</dbReference>
<proteinExistence type="predicted"/>
<dbReference type="CDD" id="cd01650">
    <property type="entry name" value="RT_nLTR_like"/>
    <property type="match status" value="1"/>
</dbReference>
<reference evidence="2" key="3">
    <citation type="submission" date="2025-09" db="UniProtKB">
        <authorList>
            <consortium name="Ensembl"/>
        </authorList>
    </citation>
    <scope>IDENTIFICATION</scope>
</reference>
<dbReference type="PANTHER" id="PTHR19446">
    <property type="entry name" value="REVERSE TRANSCRIPTASES"/>
    <property type="match status" value="1"/>
</dbReference>
<feature type="domain" description="Reverse transcriptase" evidence="1">
    <location>
        <begin position="495"/>
        <end position="770"/>
    </location>
</feature>